<evidence type="ECO:0000313" key="1">
    <source>
        <dbReference type="EMBL" id="JAH67814.1"/>
    </source>
</evidence>
<dbReference type="AlphaFoldDB" id="A0A0E9UPN6"/>
<dbReference type="EMBL" id="GBXM01040763">
    <property type="protein sequence ID" value="JAH67814.1"/>
    <property type="molecule type" value="Transcribed_RNA"/>
</dbReference>
<reference evidence="1" key="2">
    <citation type="journal article" date="2015" name="Fish Shellfish Immunol.">
        <title>Early steps in the European eel (Anguilla anguilla)-Vibrio vulnificus interaction in the gills: Role of the RtxA13 toxin.</title>
        <authorList>
            <person name="Callol A."/>
            <person name="Pajuelo D."/>
            <person name="Ebbesson L."/>
            <person name="Teles M."/>
            <person name="MacKenzie S."/>
            <person name="Amaro C."/>
        </authorList>
    </citation>
    <scope>NUCLEOTIDE SEQUENCE</scope>
</reference>
<protein>
    <submittedName>
        <fullName evidence="1">Uncharacterized protein</fullName>
    </submittedName>
</protein>
<sequence length="33" mass="3856">MCPNFYHSCNMQHMRSVELSIKRKKLKSAKATS</sequence>
<reference evidence="1" key="1">
    <citation type="submission" date="2014-11" db="EMBL/GenBank/DDBJ databases">
        <authorList>
            <person name="Amaro Gonzalez C."/>
        </authorList>
    </citation>
    <scope>NUCLEOTIDE SEQUENCE</scope>
</reference>
<proteinExistence type="predicted"/>
<organism evidence="1">
    <name type="scientific">Anguilla anguilla</name>
    <name type="common">European freshwater eel</name>
    <name type="synonym">Muraena anguilla</name>
    <dbReference type="NCBI Taxonomy" id="7936"/>
    <lineage>
        <taxon>Eukaryota</taxon>
        <taxon>Metazoa</taxon>
        <taxon>Chordata</taxon>
        <taxon>Craniata</taxon>
        <taxon>Vertebrata</taxon>
        <taxon>Euteleostomi</taxon>
        <taxon>Actinopterygii</taxon>
        <taxon>Neopterygii</taxon>
        <taxon>Teleostei</taxon>
        <taxon>Anguilliformes</taxon>
        <taxon>Anguillidae</taxon>
        <taxon>Anguilla</taxon>
    </lineage>
</organism>
<name>A0A0E9UPN6_ANGAN</name>
<accession>A0A0E9UPN6</accession>